<name>A0A7H9HTM1_9SACH</name>
<proteinExistence type="inferred from homology"/>
<dbReference type="InterPro" id="IPR007915">
    <property type="entry name" value="TMEM258/Ost5"/>
</dbReference>
<protein>
    <recommendedName>
        <fullName evidence="6">Dolichyl-diphosphooligosaccharide-protein glycosyltransferase subunit OST5</fullName>
    </recommendedName>
</protein>
<organism evidence="7 8">
    <name type="scientific">Torulaspora globosa</name>
    <dbReference type="NCBI Taxonomy" id="48254"/>
    <lineage>
        <taxon>Eukaryota</taxon>
        <taxon>Fungi</taxon>
        <taxon>Dikarya</taxon>
        <taxon>Ascomycota</taxon>
        <taxon>Saccharomycotina</taxon>
        <taxon>Saccharomycetes</taxon>
        <taxon>Saccharomycetales</taxon>
        <taxon>Saccharomycetaceae</taxon>
        <taxon>Torulaspora</taxon>
    </lineage>
</organism>
<evidence type="ECO:0000256" key="5">
    <source>
        <dbReference type="ARBA" id="ARBA00023136"/>
    </source>
</evidence>
<dbReference type="EMBL" id="CP059270">
    <property type="protein sequence ID" value="QLQ80057.1"/>
    <property type="molecule type" value="Genomic_DNA"/>
</dbReference>
<keyword evidence="3 6" id="KW-0812">Transmembrane</keyword>
<evidence type="ECO:0000256" key="1">
    <source>
        <dbReference type="ARBA" id="ARBA00004141"/>
    </source>
</evidence>
<feature type="transmembrane region" description="Helical" evidence="6">
    <location>
        <begin position="29"/>
        <end position="51"/>
    </location>
</feature>
<dbReference type="AlphaFoldDB" id="A0A7H9HTM1"/>
<dbReference type="OrthoDB" id="4047914at2759"/>
<reference evidence="7 8" key="1">
    <citation type="submission" date="2020-06" db="EMBL/GenBank/DDBJ databases">
        <title>The yeast mating-type switching endonuclease HO is a domesticated member of an unorthodox homing genetic element family.</title>
        <authorList>
            <person name="Coughlan A.Y."/>
            <person name="Lombardi L."/>
            <person name="Braun-Galleani S."/>
            <person name="Martos A.R."/>
            <person name="Galeote V."/>
            <person name="Bigey F."/>
            <person name="Dequin S."/>
            <person name="Byrne K.P."/>
            <person name="Wolfe K.H."/>
        </authorList>
    </citation>
    <scope>NUCLEOTIDE SEQUENCE [LARGE SCALE GENOMIC DNA]</scope>
    <source>
        <strain evidence="7 8">CBS2947</strain>
    </source>
</reference>
<evidence type="ECO:0000313" key="8">
    <source>
        <dbReference type="Proteomes" id="UP000510647"/>
    </source>
</evidence>
<comment type="function">
    <text evidence="6">Subunit of the oligosaccharyl transferase (OST) complex that catalyzes the initial transfer of a defined glycan (Glc(3)Man(9)GlcNAc(2) in eukaryotes) from the lipid carrier dolichol-pyrophosphate to an asparagine residue within an Asn-X-Ser/Thr consensus motif in nascent polypeptide chains, the first step in protein N-glycosylation. N-glycosylation occurs cotranslationally and the complex associates with the Sec61 complex at the channel-forming translocon complex that mediates protein translocation across the endoplasmic reticulum (ER). All subunits are required for a maximal enzyme activity.</text>
</comment>
<keyword evidence="8" id="KW-1185">Reference proteome</keyword>
<keyword evidence="4 6" id="KW-1133">Transmembrane helix</keyword>
<comment type="similarity">
    <text evidence="2 6">Belongs to the OST5 family.</text>
</comment>
<accession>A0A7H9HTM1</accession>
<dbReference type="GO" id="GO:0008250">
    <property type="term" value="C:oligosaccharyltransferase complex"/>
    <property type="evidence" value="ECO:0007669"/>
    <property type="project" value="UniProtKB-UniRule"/>
</dbReference>
<comment type="subcellular location">
    <subcellularLocation>
        <location evidence="1 6">Membrane</location>
        <topology evidence="1 6">Multi-pass membrane protein</topology>
    </subcellularLocation>
</comment>
<evidence type="ECO:0000256" key="2">
    <source>
        <dbReference type="ARBA" id="ARBA00009825"/>
    </source>
</evidence>
<comment type="subunit">
    <text evidence="6">Component of the oligosaccharyltransferase (OST) complex.</text>
</comment>
<dbReference type="GO" id="GO:0006487">
    <property type="term" value="P:protein N-linked glycosylation"/>
    <property type="evidence" value="ECO:0007669"/>
    <property type="project" value="UniProtKB-UniRule"/>
</dbReference>
<evidence type="ECO:0000313" key="7">
    <source>
        <dbReference type="EMBL" id="QLQ80057.1"/>
    </source>
</evidence>
<evidence type="ECO:0000256" key="3">
    <source>
        <dbReference type="ARBA" id="ARBA00022692"/>
    </source>
</evidence>
<gene>
    <name evidence="7" type="ORF">HG537_0D00570</name>
</gene>
<evidence type="ECO:0000256" key="4">
    <source>
        <dbReference type="ARBA" id="ARBA00022989"/>
    </source>
</evidence>
<dbReference type="Proteomes" id="UP000510647">
    <property type="component" value="Chromosome 4"/>
</dbReference>
<sequence>MEYAQLLKEFKSGEPYELHRFTLESQPRLAVVSSVLSLSFISLALVIAYWKTKFPVKLLMYTLVSFIGSLFAGSAAVFLANSFGVYV</sequence>
<feature type="transmembrane region" description="Helical" evidence="6">
    <location>
        <begin position="58"/>
        <end position="80"/>
    </location>
</feature>
<keyword evidence="5 6" id="KW-0472">Membrane</keyword>
<evidence type="ECO:0000256" key="6">
    <source>
        <dbReference type="RuleBase" id="RU367008"/>
    </source>
</evidence>
<dbReference type="Pfam" id="PF05251">
    <property type="entry name" value="Ost5"/>
    <property type="match status" value="1"/>
</dbReference>